<accession>A0A1L7XQY4</accession>
<dbReference type="InterPro" id="IPR008775">
    <property type="entry name" value="Phytyl_CoA_dOase-like"/>
</dbReference>
<keyword evidence="2" id="KW-1185">Reference proteome</keyword>
<evidence type="ECO:0000313" key="2">
    <source>
        <dbReference type="Proteomes" id="UP000184330"/>
    </source>
</evidence>
<gene>
    <name evidence="1" type="ORF">PAC_17370</name>
</gene>
<dbReference type="Pfam" id="PF05721">
    <property type="entry name" value="PhyH"/>
    <property type="match status" value="1"/>
</dbReference>
<evidence type="ECO:0008006" key="3">
    <source>
        <dbReference type="Google" id="ProtNLM"/>
    </source>
</evidence>
<organism evidence="1 2">
    <name type="scientific">Phialocephala subalpina</name>
    <dbReference type="NCBI Taxonomy" id="576137"/>
    <lineage>
        <taxon>Eukaryota</taxon>
        <taxon>Fungi</taxon>
        <taxon>Dikarya</taxon>
        <taxon>Ascomycota</taxon>
        <taxon>Pezizomycotina</taxon>
        <taxon>Leotiomycetes</taxon>
        <taxon>Helotiales</taxon>
        <taxon>Mollisiaceae</taxon>
        <taxon>Phialocephala</taxon>
        <taxon>Phialocephala fortinii species complex</taxon>
    </lineage>
</organism>
<proteinExistence type="predicted"/>
<dbReference type="SUPFAM" id="SSF51197">
    <property type="entry name" value="Clavaminate synthase-like"/>
    <property type="match status" value="1"/>
</dbReference>
<dbReference type="Proteomes" id="UP000184330">
    <property type="component" value="Unassembled WGS sequence"/>
</dbReference>
<dbReference type="STRING" id="576137.A0A1L7XQY4"/>
<reference evidence="1 2" key="1">
    <citation type="submission" date="2016-03" db="EMBL/GenBank/DDBJ databases">
        <authorList>
            <person name="Ploux O."/>
        </authorList>
    </citation>
    <scope>NUCLEOTIDE SEQUENCE [LARGE SCALE GENOMIC DNA]</scope>
    <source>
        <strain evidence="1 2">UAMH 11012</strain>
    </source>
</reference>
<evidence type="ECO:0000313" key="1">
    <source>
        <dbReference type="EMBL" id="CZR67471.1"/>
    </source>
</evidence>
<dbReference type="Gene3D" id="2.60.120.620">
    <property type="entry name" value="q2cbj1_9rhob like domain"/>
    <property type="match status" value="1"/>
</dbReference>
<dbReference type="EMBL" id="FJOG01000044">
    <property type="protein sequence ID" value="CZR67471.1"/>
    <property type="molecule type" value="Genomic_DNA"/>
</dbReference>
<dbReference type="AlphaFoldDB" id="A0A1L7XQY4"/>
<protein>
    <recommendedName>
        <fullName evidence="3">Phytanoyl-CoA dioxygenase family protein</fullName>
    </recommendedName>
</protein>
<sequence>MMSSTTTATEIASVSYKAKAAPTVQSLPATASIEEITSALALAGGVILRKAVSGDTLDKIEQEVRPLLLHDSPWVGTFFPAQTRRAYGMLGVSALYAREIVMHPVFQAVSKKFLIKKHWFWEGLNKQWAVSKPQLSNTIVFSIGAGASAQPLHRDDSIHQWIPEAIETYPTDLSSRDASVGFFVAAKKATKANGATRFIPGSHLWGHETPPDESLCQWAEMEKGDAFLMLASCFHGGSANTTADEERLIFSSFMTRGTLRQEENQYLAVEKEKMKILDVDIQQTAGYSLSEPFLGWVESTDPRMVLDPQIKGSSDMWTGTEEPEI</sequence>
<name>A0A1L7XQY4_9HELO</name>
<dbReference type="OrthoDB" id="445007at2759"/>